<feature type="compositionally biased region" description="Acidic residues" evidence="10">
    <location>
        <begin position="651"/>
        <end position="673"/>
    </location>
</feature>
<organism evidence="12 13">
    <name type="scientific">Solea senegalensis</name>
    <name type="common">Senegalese sole</name>
    <dbReference type="NCBI Taxonomy" id="28829"/>
    <lineage>
        <taxon>Eukaryota</taxon>
        <taxon>Metazoa</taxon>
        <taxon>Chordata</taxon>
        <taxon>Craniata</taxon>
        <taxon>Vertebrata</taxon>
        <taxon>Euteleostomi</taxon>
        <taxon>Actinopterygii</taxon>
        <taxon>Neopterygii</taxon>
        <taxon>Teleostei</taxon>
        <taxon>Neoteleostei</taxon>
        <taxon>Acanthomorphata</taxon>
        <taxon>Carangaria</taxon>
        <taxon>Pleuronectiformes</taxon>
        <taxon>Pleuronectoidei</taxon>
        <taxon>Soleidae</taxon>
        <taxon>Solea</taxon>
    </lineage>
</organism>
<feature type="region of interest" description="Disordered" evidence="10">
    <location>
        <begin position="341"/>
        <end position="387"/>
    </location>
</feature>
<dbReference type="AlphaFoldDB" id="A0AAV6QHN0"/>
<sequence>MKKFFDSRRELVSSGPGSGAGGGGSGSGGGGSFIGRVFTIGRYQVTIEEIIAEGGFAIVFLVRTHQGLQCALKRMYVNNEHDLQICKLEIQIMRDLAGNKNIVGFLDSSITAVGAGDVWEVLILMDFCRGGQVVNLMNQRLQTGFTEPEVLQIFCDTCEAVARLHQCKTPIIHRDLKVENILLHDQGHYVLCDFGSATNRFQNPQTEGVPVVEEEIKKYTTLSYRAPEMVNLYGGTVITTKADIWAMGCLLYKLCYFTLPFGESQVAICDGSFTIPDNSRYTQEMHCLIRYMLEPDPDKRPDIYQASYFAFKLARRECPVTNIHNSPIPAKLPEPIRASEAVAKKSQTKARLTDPIPTTETSIAPRQRPKAGQAQPQPISGILPIQPALTPRKRPNVAAAVPAGVGIGVPPPAAAAAAVQPAQQAPATQVAPQTTNMQPQATPQHHQLLMKQQQAFLSPLNNQQTAGRGIHKVGSLTPPSSPKMAPKSGHRRILSDVTHSAVFGVPVSKSTQLLQAAAAEASLNKSKSASTTPSGSPCSSQQSVYHPGDGEAPSVVAAPITQSSWNPFGDDNFSKLTAEELLNKDFAKLAETAAPGEKITGSSENLIRGLTAFPDEAQGESNDYSVLGEEQETEPLEGDPETSKSCVHSSDEEEEEEDEEEVHSEEQEDEEGATESHVAVHDCSGSRPLLLDSEDEEEHGLTVYSSSATAQQPSANFHQPSTFAQNHHVPEPEKATDVAADVFSKAPFQIVQEDASDVFANAPFPRPPLPAAPQQFDVFSQAPFGKRKEASAAQPMKSYPHAAGVQAGTADQGVLGQVTAQPFRPQALAKYSRHFEGHVPQHLATAAAAHRVVSNVSKQPAMTSVSDGPLHSWTSEVSAVDPFVSAPFHLKAPQEKP</sequence>
<dbReference type="FunFam" id="1.10.510.10:FF:000072">
    <property type="entry name" value="AP2 associated kinase 1"/>
    <property type="match status" value="1"/>
</dbReference>
<accession>A0AAV6QHN0</accession>
<feature type="domain" description="Protein kinase" evidence="11">
    <location>
        <begin position="45"/>
        <end position="311"/>
    </location>
</feature>
<dbReference type="InterPro" id="IPR000719">
    <property type="entry name" value="Prot_kinase_dom"/>
</dbReference>
<dbReference type="PANTHER" id="PTHR47907">
    <property type="entry name" value="PROTEIN KINASE DOMAIN-CONTAINING PROTEIN"/>
    <property type="match status" value="1"/>
</dbReference>
<evidence type="ECO:0000256" key="5">
    <source>
        <dbReference type="ARBA" id="ARBA00022741"/>
    </source>
</evidence>
<evidence type="ECO:0000256" key="6">
    <source>
        <dbReference type="ARBA" id="ARBA00022777"/>
    </source>
</evidence>
<keyword evidence="13" id="KW-1185">Reference proteome</keyword>
<evidence type="ECO:0000256" key="10">
    <source>
        <dbReference type="SAM" id="MobiDB-lite"/>
    </source>
</evidence>
<dbReference type="EMBL" id="JAGKHQ010000017">
    <property type="protein sequence ID" value="KAG7490665.1"/>
    <property type="molecule type" value="Genomic_DNA"/>
</dbReference>
<feature type="compositionally biased region" description="Polar residues" evidence="10">
    <location>
        <begin position="436"/>
        <end position="445"/>
    </location>
</feature>
<evidence type="ECO:0000256" key="9">
    <source>
        <dbReference type="ARBA" id="ARBA00048679"/>
    </source>
</evidence>
<dbReference type="CDD" id="cd14037">
    <property type="entry name" value="STKc_NAK_like"/>
    <property type="match status" value="1"/>
</dbReference>
<evidence type="ECO:0000256" key="2">
    <source>
        <dbReference type="ARBA" id="ARBA00022527"/>
    </source>
</evidence>
<feature type="region of interest" description="Disordered" evidence="10">
    <location>
        <begin position="425"/>
        <end position="445"/>
    </location>
</feature>
<evidence type="ECO:0000313" key="12">
    <source>
        <dbReference type="EMBL" id="KAG7490665.1"/>
    </source>
</evidence>
<gene>
    <name evidence="12" type="ORF">JOB18_040038</name>
</gene>
<dbReference type="InterPro" id="IPR051744">
    <property type="entry name" value="AP2_assoc_SerThr_kinase"/>
</dbReference>
<keyword evidence="3" id="KW-0597">Phosphoprotein</keyword>
<feature type="region of interest" description="Disordered" evidence="10">
    <location>
        <begin position="629"/>
        <end position="727"/>
    </location>
</feature>
<proteinExistence type="predicted"/>
<dbReference type="EC" id="2.7.11.1" evidence="1"/>
<keyword evidence="5" id="KW-0547">Nucleotide-binding</keyword>
<comment type="catalytic activity">
    <reaction evidence="9">
        <text>L-seryl-[protein] + ATP = O-phospho-L-seryl-[protein] + ADP + H(+)</text>
        <dbReference type="Rhea" id="RHEA:17989"/>
        <dbReference type="Rhea" id="RHEA-COMP:9863"/>
        <dbReference type="Rhea" id="RHEA-COMP:11604"/>
        <dbReference type="ChEBI" id="CHEBI:15378"/>
        <dbReference type="ChEBI" id="CHEBI:29999"/>
        <dbReference type="ChEBI" id="CHEBI:30616"/>
        <dbReference type="ChEBI" id="CHEBI:83421"/>
        <dbReference type="ChEBI" id="CHEBI:456216"/>
        <dbReference type="EC" id="2.7.11.1"/>
    </reaction>
</comment>
<evidence type="ECO:0000256" key="1">
    <source>
        <dbReference type="ARBA" id="ARBA00012513"/>
    </source>
</evidence>
<feature type="compositionally biased region" description="Polar residues" evidence="10">
    <location>
        <begin position="531"/>
        <end position="544"/>
    </location>
</feature>
<feature type="region of interest" description="Disordered" evidence="10">
    <location>
        <begin position="525"/>
        <end position="554"/>
    </location>
</feature>
<dbReference type="GO" id="GO:0005524">
    <property type="term" value="F:ATP binding"/>
    <property type="evidence" value="ECO:0007669"/>
    <property type="project" value="UniProtKB-KW"/>
</dbReference>
<dbReference type="Pfam" id="PF00069">
    <property type="entry name" value="Pkinase"/>
    <property type="match status" value="1"/>
</dbReference>
<evidence type="ECO:0000259" key="11">
    <source>
        <dbReference type="PROSITE" id="PS50011"/>
    </source>
</evidence>
<feature type="compositionally biased region" description="Low complexity" evidence="10">
    <location>
        <begin position="425"/>
        <end position="435"/>
    </location>
</feature>
<dbReference type="GO" id="GO:0004674">
    <property type="term" value="F:protein serine/threonine kinase activity"/>
    <property type="evidence" value="ECO:0007669"/>
    <property type="project" value="UniProtKB-KW"/>
</dbReference>
<name>A0AAV6QHN0_SOLSE</name>
<reference evidence="12 13" key="1">
    <citation type="journal article" date="2021" name="Sci. Rep.">
        <title>Chromosome anchoring in Senegalese sole (Solea senegalensis) reveals sex-associated markers and genome rearrangements in flatfish.</title>
        <authorList>
            <person name="Guerrero-Cozar I."/>
            <person name="Gomez-Garrido J."/>
            <person name="Berbel C."/>
            <person name="Martinez-Blanch J.F."/>
            <person name="Alioto T."/>
            <person name="Claros M.G."/>
            <person name="Gagnaire P.A."/>
            <person name="Manchado M."/>
        </authorList>
    </citation>
    <scope>NUCLEOTIDE SEQUENCE [LARGE SCALE GENOMIC DNA]</scope>
    <source>
        <strain evidence="12">Sse05_10M</strain>
    </source>
</reference>
<comment type="catalytic activity">
    <reaction evidence="8">
        <text>L-threonyl-[protein] + ATP = O-phospho-L-threonyl-[protein] + ADP + H(+)</text>
        <dbReference type="Rhea" id="RHEA:46608"/>
        <dbReference type="Rhea" id="RHEA-COMP:11060"/>
        <dbReference type="Rhea" id="RHEA-COMP:11605"/>
        <dbReference type="ChEBI" id="CHEBI:15378"/>
        <dbReference type="ChEBI" id="CHEBI:30013"/>
        <dbReference type="ChEBI" id="CHEBI:30616"/>
        <dbReference type="ChEBI" id="CHEBI:61977"/>
        <dbReference type="ChEBI" id="CHEBI:456216"/>
        <dbReference type="EC" id="2.7.11.1"/>
    </reaction>
</comment>
<dbReference type="PROSITE" id="PS50011">
    <property type="entry name" value="PROTEIN_KINASE_DOM"/>
    <property type="match status" value="1"/>
</dbReference>
<protein>
    <recommendedName>
        <fullName evidence="1">non-specific serine/threonine protein kinase</fullName>
        <ecNumber evidence="1">2.7.11.1</ecNumber>
    </recommendedName>
</protein>
<keyword evidence="2" id="KW-0723">Serine/threonine-protein kinase</keyword>
<evidence type="ECO:0000256" key="7">
    <source>
        <dbReference type="ARBA" id="ARBA00022840"/>
    </source>
</evidence>
<keyword evidence="6 12" id="KW-0418">Kinase</keyword>
<dbReference type="PROSITE" id="PS00108">
    <property type="entry name" value="PROTEIN_KINASE_ST"/>
    <property type="match status" value="1"/>
</dbReference>
<dbReference type="InterPro" id="IPR008271">
    <property type="entry name" value="Ser/Thr_kinase_AS"/>
</dbReference>
<evidence type="ECO:0000256" key="4">
    <source>
        <dbReference type="ARBA" id="ARBA00022679"/>
    </source>
</evidence>
<evidence type="ECO:0000313" key="13">
    <source>
        <dbReference type="Proteomes" id="UP000693946"/>
    </source>
</evidence>
<evidence type="ECO:0000256" key="3">
    <source>
        <dbReference type="ARBA" id="ARBA00022553"/>
    </source>
</evidence>
<feature type="region of interest" description="Disordered" evidence="10">
    <location>
        <begin position="469"/>
        <end position="488"/>
    </location>
</feature>
<dbReference type="Proteomes" id="UP000693946">
    <property type="component" value="Linkage Group LG5"/>
</dbReference>
<evidence type="ECO:0000256" key="8">
    <source>
        <dbReference type="ARBA" id="ARBA00047899"/>
    </source>
</evidence>
<dbReference type="PANTHER" id="PTHR47907:SF5">
    <property type="entry name" value="AP2 ASSOCIATED KINASE 1"/>
    <property type="match status" value="1"/>
</dbReference>
<keyword evidence="4" id="KW-0808">Transferase</keyword>
<feature type="compositionally biased region" description="Polar residues" evidence="10">
    <location>
        <begin position="703"/>
        <end position="725"/>
    </location>
</feature>
<keyword evidence="7" id="KW-0067">ATP-binding</keyword>
<comment type="caution">
    <text evidence="12">The sequence shown here is derived from an EMBL/GenBank/DDBJ whole genome shotgun (WGS) entry which is preliminary data.</text>
</comment>
<feature type="compositionally biased region" description="Acidic residues" evidence="10">
    <location>
        <begin position="629"/>
        <end position="640"/>
    </location>
</feature>
<dbReference type="SMART" id="SM00220">
    <property type="entry name" value="S_TKc"/>
    <property type="match status" value="1"/>
</dbReference>